<reference evidence="1" key="1">
    <citation type="submission" date="2021-06" db="EMBL/GenBank/DDBJ databases">
        <title>Parelaphostrongylus tenuis whole genome reference sequence.</title>
        <authorList>
            <person name="Garwood T.J."/>
            <person name="Larsen P.A."/>
            <person name="Fountain-Jones N.M."/>
            <person name="Garbe J.R."/>
            <person name="Macchietto M.G."/>
            <person name="Kania S.A."/>
            <person name="Gerhold R.W."/>
            <person name="Richards J.E."/>
            <person name="Wolf T.M."/>
        </authorList>
    </citation>
    <scope>NUCLEOTIDE SEQUENCE</scope>
    <source>
        <strain evidence="1">MNPRO001-30</strain>
        <tissue evidence="1">Meninges</tissue>
    </source>
</reference>
<proteinExistence type="predicted"/>
<dbReference type="EMBL" id="JAHQIW010003268">
    <property type="protein sequence ID" value="KAJ1357955.1"/>
    <property type="molecule type" value="Genomic_DNA"/>
</dbReference>
<name>A0AAD5QQK4_PARTN</name>
<evidence type="ECO:0000313" key="1">
    <source>
        <dbReference type="EMBL" id="KAJ1357955.1"/>
    </source>
</evidence>
<dbReference type="AlphaFoldDB" id="A0AAD5QQK4"/>
<comment type="caution">
    <text evidence="1">The sequence shown here is derived from an EMBL/GenBank/DDBJ whole genome shotgun (WGS) entry which is preliminary data.</text>
</comment>
<dbReference type="Proteomes" id="UP001196413">
    <property type="component" value="Unassembled WGS sequence"/>
</dbReference>
<sequence>MKLQALKLLRRLLREVPLVDNKLVNLFAGWRICISSFLSIDAEGGDLTRRRDQITEECKRSLKESELAVNNVIVVIAVLAGEMKRAGTERSDSDFDASMQFWTISALEFLFPLVFDDYKQRSHSLLFDSCGEKRN</sequence>
<accession>A0AAD5QQK4</accession>
<keyword evidence="2" id="KW-1185">Reference proteome</keyword>
<evidence type="ECO:0000313" key="2">
    <source>
        <dbReference type="Proteomes" id="UP001196413"/>
    </source>
</evidence>
<gene>
    <name evidence="1" type="ORF">KIN20_016231</name>
</gene>
<organism evidence="1 2">
    <name type="scientific">Parelaphostrongylus tenuis</name>
    <name type="common">Meningeal worm</name>
    <dbReference type="NCBI Taxonomy" id="148309"/>
    <lineage>
        <taxon>Eukaryota</taxon>
        <taxon>Metazoa</taxon>
        <taxon>Ecdysozoa</taxon>
        <taxon>Nematoda</taxon>
        <taxon>Chromadorea</taxon>
        <taxon>Rhabditida</taxon>
        <taxon>Rhabditina</taxon>
        <taxon>Rhabditomorpha</taxon>
        <taxon>Strongyloidea</taxon>
        <taxon>Metastrongylidae</taxon>
        <taxon>Parelaphostrongylus</taxon>
    </lineage>
</organism>
<protein>
    <submittedName>
        <fullName evidence="1">Uncharacterized protein</fullName>
    </submittedName>
</protein>